<dbReference type="eggNOG" id="COG1317">
    <property type="taxonomic scope" value="Bacteria"/>
</dbReference>
<dbReference type="PANTHER" id="PTHR34982:SF1">
    <property type="entry name" value="FLAGELLAR ASSEMBLY PROTEIN FLIH"/>
    <property type="match status" value="1"/>
</dbReference>
<evidence type="ECO:0000256" key="1">
    <source>
        <dbReference type="ARBA" id="ARBA00003041"/>
    </source>
</evidence>
<dbReference type="OrthoDB" id="19020at2"/>
<protein>
    <recommendedName>
        <fullName evidence="7">Flagellar assembly protein FliH</fullName>
    </recommendedName>
</protein>
<dbReference type="GO" id="GO:0005829">
    <property type="term" value="C:cytosol"/>
    <property type="evidence" value="ECO:0007669"/>
    <property type="project" value="TreeGrafter"/>
</dbReference>
<evidence type="ECO:0000313" key="10">
    <source>
        <dbReference type="EMBL" id="EIJ81500.1"/>
    </source>
</evidence>
<evidence type="ECO:0000256" key="5">
    <source>
        <dbReference type="ARBA" id="ARBA00022927"/>
    </source>
</evidence>
<gene>
    <name evidence="10" type="primary">fliH</name>
    <name evidence="10" type="ORF">PB1_01105</name>
</gene>
<dbReference type="AlphaFoldDB" id="I3E4S9"/>
<keyword evidence="8" id="KW-0175">Coiled coil</keyword>
<dbReference type="GO" id="GO:0015031">
    <property type="term" value="P:protein transport"/>
    <property type="evidence" value="ECO:0007669"/>
    <property type="project" value="UniProtKB-KW"/>
</dbReference>
<feature type="coiled-coil region" evidence="8">
    <location>
        <begin position="70"/>
        <end position="128"/>
    </location>
</feature>
<organism evidence="10 11">
    <name type="scientific">Bacillus methanolicus PB1</name>
    <dbReference type="NCBI Taxonomy" id="997296"/>
    <lineage>
        <taxon>Bacteria</taxon>
        <taxon>Bacillati</taxon>
        <taxon>Bacillota</taxon>
        <taxon>Bacilli</taxon>
        <taxon>Bacillales</taxon>
        <taxon>Bacillaceae</taxon>
        <taxon>Bacillus</taxon>
    </lineage>
</organism>
<dbReference type="PATRIC" id="fig|997296.3.peg.268"/>
<keyword evidence="6" id="KW-1006">Bacterial flagellum protein export</keyword>
<keyword evidence="5" id="KW-0653">Protein transport</keyword>
<comment type="function">
    <text evidence="1">Needed for flagellar regrowth and assembly.</text>
</comment>
<evidence type="ECO:0000256" key="6">
    <source>
        <dbReference type="ARBA" id="ARBA00023225"/>
    </source>
</evidence>
<evidence type="ECO:0000256" key="4">
    <source>
        <dbReference type="ARBA" id="ARBA00022795"/>
    </source>
</evidence>
<evidence type="ECO:0000259" key="9">
    <source>
        <dbReference type="Pfam" id="PF02108"/>
    </source>
</evidence>
<dbReference type="EMBL" id="AFEU01000001">
    <property type="protein sequence ID" value="EIJ81500.1"/>
    <property type="molecule type" value="Genomic_DNA"/>
</dbReference>
<evidence type="ECO:0000313" key="11">
    <source>
        <dbReference type="Proteomes" id="UP000010523"/>
    </source>
</evidence>
<dbReference type="STRING" id="997296.PB1_01105"/>
<keyword evidence="10" id="KW-0282">Flagellum</keyword>
<comment type="similarity">
    <text evidence="2">Belongs to the FliH family.</text>
</comment>
<accession>I3E4S9</accession>
<proteinExistence type="inferred from homology"/>
<comment type="caution">
    <text evidence="10">The sequence shown here is derived from an EMBL/GenBank/DDBJ whole genome shotgun (WGS) entry which is preliminary data.</text>
</comment>
<evidence type="ECO:0000256" key="2">
    <source>
        <dbReference type="ARBA" id="ARBA00006602"/>
    </source>
</evidence>
<keyword evidence="10" id="KW-0966">Cell projection</keyword>
<evidence type="ECO:0000256" key="7">
    <source>
        <dbReference type="NCBIfam" id="TIGR03825"/>
    </source>
</evidence>
<sequence length="255" mass="29620">MSRLIKSYRANQEKEGNKVISIKVLHRTEHEIEKQSLVSLDSERNSLIEQAHKDAEQIVSKANDHARMIRKQVEDEKLAWEQEKAAISEQAKHEGFQAGYKEGRQKGFQEYKESIELAREVIDSAKKDYRLTLESSDKAILGLALKVSEKILGKIIDRNEEEFLPLVKRALKEAREYREIQLHVHPIHYGFLLSQKEELHSIFPRETNFYIYPDEDLSKTSCIIESANGRIDASIDSQLDQVKKKLFELLESEEK</sequence>
<dbReference type="InterPro" id="IPR018035">
    <property type="entry name" value="Flagellar_FliH/T3SS_HrpE"/>
</dbReference>
<dbReference type="GO" id="GO:0044781">
    <property type="term" value="P:bacterial-type flagellum organization"/>
    <property type="evidence" value="ECO:0007669"/>
    <property type="project" value="UniProtKB-KW"/>
</dbReference>
<dbReference type="InterPro" id="IPR051472">
    <property type="entry name" value="T3SS_Stator/FliH"/>
</dbReference>
<keyword evidence="4" id="KW-1005">Bacterial flagellum biogenesis</keyword>
<reference evidence="10 11" key="1">
    <citation type="journal article" date="2012" name="Appl. Environ. Microbiol.">
        <title>Genome Sequence of Thermotolerant Bacillus methanolicus: Features and Regulation Related to Methylotrophy and Production of L-Lysine and L-Glutamate from Methanol.</title>
        <authorList>
            <person name="Heggeset T.M."/>
            <person name="Krog A."/>
            <person name="Balzer S."/>
            <person name="Wentzel A."/>
            <person name="Ellingsen T.E."/>
            <person name="Brautaset T."/>
        </authorList>
    </citation>
    <scope>NUCLEOTIDE SEQUENCE [LARGE SCALE GENOMIC DNA]</scope>
    <source>
        <strain evidence="10 11">PB1</strain>
    </source>
</reference>
<name>I3E4S9_BACMT</name>
<dbReference type="Pfam" id="PF02108">
    <property type="entry name" value="FliH"/>
    <property type="match status" value="1"/>
</dbReference>
<feature type="domain" description="Flagellar assembly protein FliH/Type III secretion system HrpE" evidence="9">
    <location>
        <begin position="120"/>
        <end position="242"/>
    </location>
</feature>
<dbReference type="PANTHER" id="PTHR34982">
    <property type="entry name" value="YOP PROTEINS TRANSLOCATION PROTEIN L"/>
    <property type="match status" value="1"/>
</dbReference>
<evidence type="ECO:0000256" key="8">
    <source>
        <dbReference type="SAM" id="Coils"/>
    </source>
</evidence>
<dbReference type="Proteomes" id="UP000010523">
    <property type="component" value="Unassembled WGS sequence"/>
</dbReference>
<keyword evidence="11" id="KW-1185">Reference proteome</keyword>
<keyword evidence="3" id="KW-0813">Transport</keyword>
<evidence type="ECO:0000256" key="3">
    <source>
        <dbReference type="ARBA" id="ARBA00022448"/>
    </source>
</evidence>
<dbReference type="NCBIfam" id="TIGR03825">
    <property type="entry name" value="FliH_bacil"/>
    <property type="match status" value="1"/>
</dbReference>
<keyword evidence="10" id="KW-0969">Cilium</keyword>
<dbReference type="InterPro" id="IPR022524">
    <property type="entry name" value="FliH_Bacilli"/>
</dbReference>